<dbReference type="GO" id="GO:0016887">
    <property type="term" value="F:ATP hydrolysis activity"/>
    <property type="evidence" value="ECO:0007669"/>
    <property type="project" value="InterPro"/>
</dbReference>
<gene>
    <name evidence="5" type="ORF">JET14_11015</name>
</gene>
<sequence>MTTILSLSGVNKSFGALTVADNVTFDLPEGQALGIIGPNGAGKSTLFNLIGGALSPSSGAIFFEGRDVTRKSAAERCRMGIARSFQIPHPFTGMSVYENLLVAAAFGAPGGGGGKEVCAEILQRTGLMGKANRPAGSLTLLERKRLELARALASGPKLLLLDEIAGGLTEAECYDLVETVRGIRDAGVSIIWIEHVVHALTAVVERLIVIDFGRIVADGKPTAVMADPLVQEIYMGIAVDDETA</sequence>
<dbReference type="GO" id="GO:0005886">
    <property type="term" value="C:plasma membrane"/>
    <property type="evidence" value="ECO:0007669"/>
    <property type="project" value="TreeGrafter"/>
</dbReference>
<dbReference type="AlphaFoldDB" id="A0A7T7HGT9"/>
<evidence type="ECO:0000256" key="1">
    <source>
        <dbReference type="ARBA" id="ARBA00022448"/>
    </source>
</evidence>
<dbReference type="KEGG" id="mlut:JET14_11015"/>
<keyword evidence="2" id="KW-0547">Nucleotide-binding</keyword>
<evidence type="ECO:0000259" key="4">
    <source>
        <dbReference type="PROSITE" id="PS50893"/>
    </source>
</evidence>
<dbReference type="SUPFAM" id="SSF52540">
    <property type="entry name" value="P-loop containing nucleoside triphosphate hydrolases"/>
    <property type="match status" value="1"/>
</dbReference>
<dbReference type="Pfam" id="PF00005">
    <property type="entry name" value="ABC_tran"/>
    <property type="match status" value="1"/>
</dbReference>
<dbReference type="InterPro" id="IPR003439">
    <property type="entry name" value="ABC_transporter-like_ATP-bd"/>
</dbReference>
<dbReference type="PANTHER" id="PTHR45772:SF7">
    <property type="entry name" value="AMINO ACID ABC TRANSPORTER ATP-BINDING PROTEIN"/>
    <property type="match status" value="1"/>
</dbReference>
<evidence type="ECO:0000313" key="5">
    <source>
        <dbReference type="EMBL" id="QQM28887.1"/>
    </source>
</evidence>
<dbReference type="Proteomes" id="UP000596083">
    <property type="component" value="Chromosome"/>
</dbReference>
<dbReference type="EMBL" id="CP066786">
    <property type="protein sequence ID" value="QQM28887.1"/>
    <property type="molecule type" value="Genomic_DNA"/>
</dbReference>
<keyword evidence="1" id="KW-0813">Transport</keyword>
<reference evidence="5 6" key="1">
    <citation type="submission" date="2020-12" db="EMBL/GenBank/DDBJ databases">
        <authorList>
            <person name="Zheng R.K."/>
            <person name="Sun C.M."/>
        </authorList>
    </citation>
    <scope>NUCLEOTIDE SEQUENCE [LARGE SCALE GENOMIC DNA]</scope>
    <source>
        <strain evidence="5 6">ZRK001</strain>
    </source>
</reference>
<proteinExistence type="predicted"/>
<dbReference type="RefSeq" id="WP_200333526.1">
    <property type="nucleotide sequence ID" value="NZ_CP066786.1"/>
</dbReference>
<dbReference type="GO" id="GO:0015808">
    <property type="term" value="P:L-alanine transport"/>
    <property type="evidence" value="ECO:0007669"/>
    <property type="project" value="TreeGrafter"/>
</dbReference>
<name>A0A7T7HGT9_9HYPH</name>
<dbReference type="GO" id="GO:0042941">
    <property type="term" value="P:D-alanine transmembrane transport"/>
    <property type="evidence" value="ECO:0007669"/>
    <property type="project" value="TreeGrafter"/>
</dbReference>
<evidence type="ECO:0000256" key="3">
    <source>
        <dbReference type="ARBA" id="ARBA00022840"/>
    </source>
</evidence>
<dbReference type="SMART" id="SM00382">
    <property type="entry name" value="AAA"/>
    <property type="match status" value="1"/>
</dbReference>
<dbReference type="CDD" id="cd03219">
    <property type="entry name" value="ABC_Mj1267_LivG_branched"/>
    <property type="match status" value="1"/>
</dbReference>
<accession>A0A7T7HGT9</accession>
<dbReference type="PANTHER" id="PTHR45772">
    <property type="entry name" value="CONSERVED COMPONENT OF ABC TRANSPORTER FOR NATURAL AMINO ACIDS-RELATED"/>
    <property type="match status" value="1"/>
</dbReference>
<dbReference type="InterPro" id="IPR051120">
    <property type="entry name" value="ABC_AA/LPS_Transport"/>
</dbReference>
<dbReference type="GO" id="GO:0005524">
    <property type="term" value="F:ATP binding"/>
    <property type="evidence" value="ECO:0007669"/>
    <property type="project" value="UniProtKB-KW"/>
</dbReference>
<dbReference type="GO" id="GO:0005304">
    <property type="term" value="F:L-valine transmembrane transporter activity"/>
    <property type="evidence" value="ECO:0007669"/>
    <property type="project" value="TreeGrafter"/>
</dbReference>
<dbReference type="Gene3D" id="3.40.50.300">
    <property type="entry name" value="P-loop containing nucleotide triphosphate hydrolases"/>
    <property type="match status" value="1"/>
</dbReference>
<organism evidence="5 6">
    <name type="scientific">Martelella lutilitoris</name>
    <dbReference type="NCBI Taxonomy" id="2583532"/>
    <lineage>
        <taxon>Bacteria</taxon>
        <taxon>Pseudomonadati</taxon>
        <taxon>Pseudomonadota</taxon>
        <taxon>Alphaproteobacteria</taxon>
        <taxon>Hyphomicrobiales</taxon>
        <taxon>Aurantimonadaceae</taxon>
        <taxon>Martelella</taxon>
    </lineage>
</organism>
<evidence type="ECO:0000256" key="2">
    <source>
        <dbReference type="ARBA" id="ARBA00022741"/>
    </source>
</evidence>
<dbReference type="InterPro" id="IPR003593">
    <property type="entry name" value="AAA+_ATPase"/>
</dbReference>
<dbReference type="GO" id="GO:1903806">
    <property type="term" value="P:L-isoleucine import across plasma membrane"/>
    <property type="evidence" value="ECO:0007669"/>
    <property type="project" value="TreeGrafter"/>
</dbReference>
<dbReference type="GO" id="GO:1903805">
    <property type="term" value="P:L-valine import across plasma membrane"/>
    <property type="evidence" value="ECO:0007669"/>
    <property type="project" value="TreeGrafter"/>
</dbReference>
<dbReference type="GO" id="GO:0015192">
    <property type="term" value="F:L-phenylalanine transmembrane transporter activity"/>
    <property type="evidence" value="ECO:0007669"/>
    <property type="project" value="TreeGrafter"/>
</dbReference>
<dbReference type="PROSITE" id="PS50893">
    <property type="entry name" value="ABC_TRANSPORTER_2"/>
    <property type="match status" value="1"/>
</dbReference>
<dbReference type="InterPro" id="IPR027417">
    <property type="entry name" value="P-loop_NTPase"/>
</dbReference>
<dbReference type="GO" id="GO:0015188">
    <property type="term" value="F:L-isoleucine transmembrane transporter activity"/>
    <property type="evidence" value="ECO:0007669"/>
    <property type="project" value="TreeGrafter"/>
</dbReference>
<evidence type="ECO:0000313" key="6">
    <source>
        <dbReference type="Proteomes" id="UP000596083"/>
    </source>
</evidence>
<feature type="domain" description="ABC transporter" evidence="4">
    <location>
        <begin position="5"/>
        <end position="237"/>
    </location>
</feature>
<keyword evidence="3 5" id="KW-0067">ATP-binding</keyword>
<protein>
    <submittedName>
        <fullName evidence="5">ABC transporter ATP-binding protein</fullName>
    </submittedName>
</protein>